<organism evidence="1">
    <name type="scientific">Dermatophagoides farinae</name>
    <name type="common">American house dust mite</name>
    <dbReference type="NCBI Taxonomy" id="6954"/>
    <lineage>
        <taxon>Eukaryota</taxon>
        <taxon>Metazoa</taxon>
        <taxon>Ecdysozoa</taxon>
        <taxon>Arthropoda</taxon>
        <taxon>Chelicerata</taxon>
        <taxon>Arachnida</taxon>
        <taxon>Acari</taxon>
        <taxon>Acariformes</taxon>
        <taxon>Sarcoptiformes</taxon>
        <taxon>Astigmata</taxon>
        <taxon>Psoroptidia</taxon>
        <taxon>Analgoidea</taxon>
        <taxon>Pyroglyphidae</taxon>
        <taxon>Dermatophagoidinae</taxon>
        <taxon>Dermatophagoides</taxon>
    </lineage>
</organism>
<comment type="caution">
    <text evidence="1">The sequence shown here is derived from an EMBL/GenBank/DDBJ whole genome shotgun (WGS) entry which is preliminary data.</text>
</comment>
<dbReference type="AlphaFoldDB" id="A0A9D4NZ16"/>
<gene>
    <name evidence="1" type="ORF">HUG17_4681</name>
</gene>
<name>A0A9D4NZ16_DERFA</name>
<protein>
    <submittedName>
        <fullName evidence="1">Uncharacterized protein</fullName>
    </submittedName>
</protein>
<dbReference type="EMBL" id="SDOV01000004">
    <property type="protein sequence ID" value="KAH7641636.1"/>
    <property type="molecule type" value="Genomic_DNA"/>
</dbReference>
<accession>A0A9D4NZ16</accession>
<dbReference type="Proteomes" id="UP000828236">
    <property type="component" value="Unassembled WGS sequence"/>
</dbReference>
<sequence>MYRFQDLLFNNNNNNEQINKGKRWMRLQLNTLNQDYINLQKEILSYVAHIGLLSVLIYNCSRIEQLNREFLKTNQKCLHFLNDQKMFCLLDSLTRIMLEKVTGFILFNGNVITSRTFITCLSNKESSTL</sequence>
<evidence type="ECO:0000313" key="1">
    <source>
        <dbReference type="EMBL" id="KAH7641636.1"/>
    </source>
</evidence>
<reference evidence="1" key="2">
    <citation type="journal article" date="2021" name="World Allergy Organ. J.">
        <title>Chromosome-level assembly of Dermatophagoides farinae genome and transcriptome reveals two novel allergens Der f 37 and Der f 39.</title>
        <authorList>
            <person name="Chen J."/>
            <person name="Cai Z."/>
            <person name="Fan D."/>
            <person name="Hu J."/>
            <person name="Hou Y."/>
            <person name="He Y."/>
            <person name="Zhang Z."/>
            <person name="Zhao Z."/>
            <person name="Gao P."/>
            <person name="Hu W."/>
            <person name="Sun J."/>
            <person name="Li J."/>
            <person name="Ji K."/>
        </authorList>
    </citation>
    <scope>NUCLEOTIDE SEQUENCE</scope>
    <source>
        <strain evidence="1">JKM2019</strain>
    </source>
</reference>
<proteinExistence type="predicted"/>
<reference evidence="1" key="1">
    <citation type="submission" date="2020-06" db="EMBL/GenBank/DDBJ databases">
        <authorList>
            <person name="Ji K."/>
            <person name="Li J."/>
        </authorList>
    </citation>
    <scope>NUCLEOTIDE SEQUENCE</scope>
    <source>
        <strain evidence="1">JKM2019</strain>
        <tissue evidence="1">Whole body</tissue>
    </source>
</reference>